<evidence type="ECO:0000313" key="6">
    <source>
        <dbReference type="EMBL" id="SHJ94806.1"/>
    </source>
</evidence>
<dbReference type="RefSeq" id="WP_073148914.1">
    <property type="nucleotide sequence ID" value="NZ_FRAG01000017.1"/>
</dbReference>
<dbReference type="Gene3D" id="1.20.120.910">
    <property type="entry name" value="DksA, coiled-coil domain"/>
    <property type="match status" value="1"/>
</dbReference>
<name>A0A1M6NGQ9_PARC5</name>
<feature type="zinc finger region" description="dksA C4-type" evidence="4">
    <location>
        <begin position="92"/>
        <end position="116"/>
    </location>
</feature>
<keyword evidence="1" id="KW-0479">Metal-binding</keyword>
<dbReference type="Proteomes" id="UP000184465">
    <property type="component" value="Unassembled WGS sequence"/>
</dbReference>
<dbReference type="PANTHER" id="PTHR33823">
    <property type="entry name" value="RNA POLYMERASE-BINDING TRANSCRIPTION FACTOR DKSA-RELATED"/>
    <property type="match status" value="1"/>
</dbReference>
<evidence type="ECO:0000313" key="7">
    <source>
        <dbReference type="Proteomes" id="UP000184465"/>
    </source>
</evidence>
<dbReference type="InterPro" id="IPR020458">
    <property type="entry name" value="Znf_DskA_TraR_CS"/>
</dbReference>
<dbReference type="PROSITE" id="PS51128">
    <property type="entry name" value="ZF_DKSA_2"/>
    <property type="match status" value="1"/>
</dbReference>
<protein>
    <submittedName>
        <fullName evidence="6">Transcriptional regulator, TraR/DksA family</fullName>
    </submittedName>
</protein>
<dbReference type="InterPro" id="IPR037187">
    <property type="entry name" value="DnaK_N"/>
</dbReference>
<keyword evidence="2" id="KW-0863">Zinc-finger</keyword>
<organism evidence="6 7">
    <name type="scientific">Paramaledivibacter caminithermalis (strain DSM 15212 / CIP 107654 / DViRD3)</name>
    <name type="common">Clostridium caminithermale</name>
    <dbReference type="NCBI Taxonomy" id="1121301"/>
    <lineage>
        <taxon>Bacteria</taxon>
        <taxon>Bacillati</taxon>
        <taxon>Bacillota</taxon>
        <taxon>Clostridia</taxon>
        <taxon>Peptostreptococcales</taxon>
        <taxon>Caminicellaceae</taxon>
        <taxon>Paramaledivibacter</taxon>
    </lineage>
</organism>
<evidence type="ECO:0000256" key="4">
    <source>
        <dbReference type="PROSITE-ProRule" id="PRU00510"/>
    </source>
</evidence>
<keyword evidence="7" id="KW-1185">Reference proteome</keyword>
<gene>
    <name evidence="6" type="ORF">SAMN02745912_01707</name>
</gene>
<evidence type="ECO:0000256" key="1">
    <source>
        <dbReference type="ARBA" id="ARBA00022723"/>
    </source>
</evidence>
<dbReference type="PANTHER" id="PTHR33823:SF4">
    <property type="entry name" value="GENERAL STRESS PROTEIN 16O"/>
    <property type="match status" value="1"/>
</dbReference>
<feature type="domain" description="Zinc finger DksA/TraR C4-type" evidence="5">
    <location>
        <begin position="87"/>
        <end position="118"/>
    </location>
</feature>
<dbReference type="NCBIfam" id="TIGR02890">
    <property type="entry name" value="bacill_yteA"/>
    <property type="match status" value="1"/>
</dbReference>
<dbReference type="SUPFAM" id="SSF109635">
    <property type="entry name" value="DnaK suppressor protein DksA, alpha-hairpin domain"/>
    <property type="match status" value="1"/>
</dbReference>
<reference evidence="6 7" key="1">
    <citation type="submission" date="2016-11" db="EMBL/GenBank/DDBJ databases">
        <authorList>
            <person name="Jaros S."/>
            <person name="Januszkiewicz K."/>
            <person name="Wedrychowicz H."/>
        </authorList>
    </citation>
    <scope>NUCLEOTIDE SEQUENCE [LARGE SCALE GENOMIC DNA]</scope>
    <source>
        <strain evidence="6 7">DSM 15212</strain>
    </source>
</reference>
<dbReference type="AlphaFoldDB" id="A0A1M6NGQ9"/>
<sequence length="219" mass="25889">MDNKDFEYFKNKLLKEKKEVLNAIAHEEDSGIHSSMQDYYSELSIYDNHPADIGSETFEKEMQFNLEENEKRHLRDIDDAIERIKKGTYGICNSCGKNIEIDRLEIIPYTKICAKCSNEKSALDLVEKMNTRPVEEETLNYPFGRTFKDQSKFNGFDGEDSWQAVARYNKTDYKNMALDWYDNNMYDDNISGKVENVDDISYSYYKRQVDDFKKKDREK</sequence>
<dbReference type="InterPro" id="IPR000962">
    <property type="entry name" value="Znf_DskA_TraR"/>
</dbReference>
<evidence type="ECO:0000256" key="2">
    <source>
        <dbReference type="ARBA" id="ARBA00022771"/>
    </source>
</evidence>
<dbReference type="PROSITE" id="PS01102">
    <property type="entry name" value="ZF_DKSA_1"/>
    <property type="match status" value="1"/>
</dbReference>
<dbReference type="EMBL" id="FRAG01000017">
    <property type="protein sequence ID" value="SHJ94806.1"/>
    <property type="molecule type" value="Genomic_DNA"/>
</dbReference>
<keyword evidence="3" id="KW-0862">Zinc</keyword>
<dbReference type="STRING" id="1121301.SAMN02745912_01707"/>
<evidence type="ECO:0000259" key="5">
    <source>
        <dbReference type="Pfam" id="PF01258"/>
    </source>
</evidence>
<evidence type="ECO:0000256" key="3">
    <source>
        <dbReference type="ARBA" id="ARBA00022833"/>
    </source>
</evidence>
<dbReference type="GO" id="GO:0008270">
    <property type="term" value="F:zinc ion binding"/>
    <property type="evidence" value="ECO:0007669"/>
    <property type="project" value="UniProtKB-KW"/>
</dbReference>
<dbReference type="InterPro" id="IPR014240">
    <property type="entry name" value="YteA"/>
</dbReference>
<accession>A0A1M6NGQ9</accession>
<dbReference type="Pfam" id="PF01258">
    <property type="entry name" value="zf-dskA_traR"/>
    <property type="match status" value="1"/>
</dbReference>
<proteinExistence type="predicted"/>
<dbReference type="SUPFAM" id="SSF57716">
    <property type="entry name" value="Glucocorticoid receptor-like (DNA-binding domain)"/>
    <property type="match status" value="1"/>
</dbReference>